<gene>
    <name evidence="1" type="ORF">AWM74_00370</name>
</gene>
<evidence type="ECO:0000313" key="2">
    <source>
        <dbReference type="Proteomes" id="UP000067698"/>
    </source>
</evidence>
<dbReference type="AlphaFoldDB" id="A0AAC8WZ70"/>
<dbReference type="RefSeq" id="WP_034258205.1">
    <property type="nucleotide sequence ID" value="NZ_CP014162.1"/>
</dbReference>
<reference evidence="2" key="2">
    <citation type="submission" date="2016-01" db="EMBL/GenBank/DDBJ databases">
        <title>Six Aerococcus type strain genome sequencing and assembly using PacBio and Illumina Hiseq.</title>
        <authorList>
            <person name="Carkaci D."/>
            <person name="Dargis R."/>
            <person name="Nielsen X.C."/>
            <person name="Skovgaard O."/>
            <person name="Fuursted K."/>
            <person name="Christensen J.J."/>
        </authorList>
    </citation>
    <scope>NUCLEOTIDE SEQUENCE [LARGE SCALE GENOMIC DNA]</scope>
    <source>
        <strain evidence="2">CCUG28094</strain>
    </source>
</reference>
<dbReference type="EMBL" id="CP014162">
    <property type="protein sequence ID" value="AMB96774.1"/>
    <property type="molecule type" value="Genomic_DNA"/>
</dbReference>
<dbReference type="GeneID" id="92866000"/>
<protein>
    <submittedName>
        <fullName evidence="1">Uncharacterized protein</fullName>
    </submittedName>
</protein>
<accession>A0AAC8WZ70</accession>
<proteinExistence type="predicted"/>
<reference evidence="1 2" key="1">
    <citation type="journal article" date="2016" name="Genome Announc.">
        <title>Complete Genome Sequences of Aerococcus christensenii CCUG 28831T, Aerococcus sanguinicola CCUG 43001T, Aerococcus urinae CCUG 36881T, Aerococcus urinaeequi CCUG 28094T, Aerococcus urinaehominis CCUG 42038 BT, and Aerococcus viridans CCUG 4311T.</title>
        <authorList>
            <person name="Carkaci D."/>
            <person name="Dargis R."/>
            <person name="Nielsen X.C."/>
            <person name="Skovgaard O."/>
            <person name="Fuursted K."/>
            <person name="Christensen J.J."/>
        </authorList>
    </citation>
    <scope>NUCLEOTIDE SEQUENCE [LARGE SCALE GENOMIC DNA]</scope>
    <source>
        <strain evidence="1 2">CCUG28094</strain>
    </source>
</reference>
<sequence length="225" mass="26875">MVDFSDNIRQLKSDISKSNLENTINTQPIKKDLSRNNLKADFDVPNAIVKFLDEHVLESKKIEELEFTNFLPDFEVENSVFRNTVIDAKDYLRRVNRSKFRMLKYEKMNNIKFDYHKNKRLHKILMELDQVGKSKDYFENDLVYKVHASGTIKKSSPVRFYVAYDIEIDDNYELNYFIYIIFIDIYHLAIPSRYHYENSKQYKRECFDNLKDSSISIGDFLSLVK</sequence>
<organism evidence="1 2">
    <name type="scientific">Aerococcus urinaeequi</name>
    <dbReference type="NCBI Taxonomy" id="51665"/>
    <lineage>
        <taxon>Bacteria</taxon>
        <taxon>Bacillati</taxon>
        <taxon>Bacillota</taxon>
        <taxon>Bacilli</taxon>
        <taxon>Lactobacillales</taxon>
        <taxon>Aerococcaceae</taxon>
        <taxon>Aerococcus</taxon>
    </lineage>
</organism>
<evidence type="ECO:0000313" key="1">
    <source>
        <dbReference type="EMBL" id="AMB96774.1"/>
    </source>
</evidence>
<dbReference type="Proteomes" id="UP000067698">
    <property type="component" value="Chromosome"/>
</dbReference>
<name>A0AAC8WZ70_9LACT</name>